<evidence type="ECO:0000313" key="2">
    <source>
        <dbReference type="Proteomes" id="UP000237481"/>
    </source>
</evidence>
<dbReference type="EMBL" id="PKSG01000211">
    <property type="protein sequence ID" value="POR37734.1"/>
    <property type="molecule type" value="Genomic_DNA"/>
</dbReference>
<evidence type="ECO:0000313" key="1">
    <source>
        <dbReference type="EMBL" id="POR37734.1"/>
    </source>
</evidence>
<reference evidence="1 2" key="1">
    <citation type="submission" date="2018-01" db="EMBL/GenBank/DDBJ databases">
        <title>Harnessing the power of phylogenomics to disentangle the directionality and signatures of interkingdom host jumping in the parasitic fungal genus Tolypocladium.</title>
        <authorList>
            <person name="Quandt C.A."/>
            <person name="Patterson W."/>
            <person name="Spatafora J.W."/>
        </authorList>
    </citation>
    <scope>NUCLEOTIDE SEQUENCE [LARGE SCALE GENOMIC DNA]</scope>
    <source>
        <strain evidence="1 2">NRBC 100945</strain>
    </source>
</reference>
<dbReference type="STRING" id="94208.A0A2S4L5L2"/>
<organism evidence="1 2">
    <name type="scientific">Tolypocladium paradoxum</name>
    <dbReference type="NCBI Taxonomy" id="94208"/>
    <lineage>
        <taxon>Eukaryota</taxon>
        <taxon>Fungi</taxon>
        <taxon>Dikarya</taxon>
        <taxon>Ascomycota</taxon>
        <taxon>Pezizomycotina</taxon>
        <taxon>Sordariomycetes</taxon>
        <taxon>Hypocreomycetidae</taxon>
        <taxon>Hypocreales</taxon>
        <taxon>Ophiocordycipitaceae</taxon>
        <taxon>Tolypocladium</taxon>
    </lineage>
</organism>
<dbReference type="OrthoDB" id="2150604at2759"/>
<gene>
    <name evidence="1" type="ORF">TPAR_02051</name>
</gene>
<sequence>PLLRCLLTGTTHAFPAAAVAALREPAADLDALVWDAARRVKAELAEKQASLPADDVSALMQYVGDWFRFRAKQHGQPRPDSWAVSNLGVLPRAAAGAGWSVTHLCFTNGPMAAGSPIGVNVAGGTLTVAMSWQDAVVPVELVRGLAEDLEAFTSRLHGTGKFAA</sequence>
<keyword evidence="2" id="KW-1185">Reference proteome</keyword>
<dbReference type="InterPro" id="IPR052058">
    <property type="entry name" value="Alcohol_O-acetyltransferase"/>
</dbReference>
<dbReference type="AlphaFoldDB" id="A0A2S4L5L2"/>
<protein>
    <submittedName>
        <fullName evidence="1">Uncharacterized protein</fullName>
    </submittedName>
</protein>
<dbReference type="Proteomes" id="UP000237481">
    <property type="component" value="Unassembled WGS sequence"/>
</dbReference>
<accession>A0A2S4L5L2</accession>
<dbReference type="GO" id="GO:0008080">
    <property type="term" value="F:N-acetyltransferase activity"/>
    <property type="evidence" value="ECO:0007669"/>
    <property type="project" value="TreeGrafter"/>
</dbReference>
<dbReference type="PANTHER" id="PTHR28037:SF1">
    <property type="entry name" value="ALCOHOL O-ACETYLTRANSFERASE 1-RELATED"/>
    <property type="match status" value="1"/>
</dbReference>
<dbReference type="PANTHER" id="PTHR28037">
    <property type="entry name" value="ALCOHOL O-ACETYLTRANSFERASE 1-RELATED"/>
    <property type="match status" value="1"/>
</dbReference>
<name>A0A2S4L5L2_9HYPO</name>
<proteinExistence type="predicted"/>
<feature type="non-terminal residue" evidence="1">
    <location>
        <position position="1"/>
    </location>
</feature>
<comment type="caution">
    <text evidence="1">The sequence shown here is derived from an EMBL/GenBank/DDBJ whole genome shotgun (WGS) entry which is preliminary data.</text>
</comment>